<comment type="caution">
    <text evidence="1">The sequence shown here is derived from an EMBL/GenBank/DDBJ whole genome shotgun (WGS) entry which is preliminary data.</text>
</comment>
<reference evidence="1 2" key="1">
    <citation type="journal article" date="2014" name="Int. J. Syst. Evol. Microbiol.">
        <title>Complete genome sequence of Corynebacterium casei LMG S-19264T (=DSM 44701T), isolated from a smear-ripened cheese.</title>
        <authorList>
            <consortium name="US DOE Joint Genome Institute (JGI-PGF)"/>
            <person name="Walter F."/>
            <person name="Albersmeier A."/>
            <person name="Kalinowski J."/>
            <person name="Ruckert C."/>
        </authorList>
    </citation>
    <scope>NUCLEOTIDE SEQUENCE [LARGE SCALE GENOMIC DNA]</scope>
    <source>
        <strain evidence="1 2">KCTC 12866</strain>
    </source>
</reference>
<dbReference type="SMART" id="SM00710">
    <property type="entry name" value="PbH1"/>
    <property type="match status" value="6"/>
</dbReference>
<sequence>MRFSIHLLLLFTFVLAPGVSRSSTIRVSNADEFAKATKRVQPGDTILMAAGTWKDAQLVFKANGTSDKPVVLIAAETGKVFLEGKSRLRLAGQYLLVSGLYFRNGQTPGGGVIEFRENADNMAFHSRVTDCVIESYNNPERFKEDIWVQLYGQHNRFDHNYLAGKKNGGVTLAVHLNDEKSRENFHRIDHNYFGPRPRLGSNGGETIRVGVSTYSLTSSRTIIEENYFYQCNGEVEIISIKSCDNVVRRNLFVECEGGLVLRHGNRNLIEGNFFLGNGKPHTGGVRVINAGHTIVNNYFADLKGDQFRSALTIMNAVPNSPINRYHQVRDVLIANNTFVNCDHIELAAGKDLERTARPENVRFINNVFYNPAADSLFHVYDNISGISFHGNLAQLGSKPYLHGMSAATLKIMKTSDGLVVPLPGKKESGKPLAEVPKDITGMPRQSAGVAGAVLPGSVGTMHLPLKPAEAGPGWFRPNHEPSTKIGKVWSVEAGESEALYRVVQQAKAGDIIELIGEGSYPISKTISINQPLTIRAKAGLSARPQVVYAGEASDFSLFTIENGGILRLNGLSLNGTSKNDVADCIIRTSQQPMIEHYSLFVNDCVFADLADSRKSAFRATKSTYADTIQFTNCIFTNISGDVLSLAAEKEDKGIYNAEYVILENCLFTNILTGALDLYRGGNDESTLGPFLTINHCTFDMVGNVELGHVLKVMGVQWTDIRNSLFHNSGRAGRAIRYEDYGWAYNRLSNCNFYKAGRVESFYPIPQKSVTKLPTSFVDPDIFDYRLRAPSPLIGGATDGRDVGFLSNSPVAVSNHN</sequence>
<keyword evidence="2" id="KW-1185">Reference proteome</keyword>
<organism evidence="1 2">
    <name type="scientific">Persicitalea jodogahamensis</name>
    <dbReference type="NCBI Taxonomy" id="402147"/>
    <lineage>
        <taxon>Bacteria</taxon>
        <taxon>Pseudomonadati</taxon>
        <taxon>Bacteroidota</taxon>
        <taxon>Cytophagia</taxon>
        <taxon>Cytophagales</taxon>
        <taxon>Spirosomataceae</taxon>
        <taxon>Persicitalea</taxon>
    </lineage>
</organism>
<dbReference type="EMBL" id="BMXF01000006">
    <property type="protein sequence ID" value="GHB84805.1"/>
    <property type="molecule type" value="Genomic_DNA"/>
</dbReference>
<dbReference type="CDD" id="cd14251">
    <property type="entry name" value="PL-6"/>
    <property type="match status" value="1"/>
</dbReference>
<evidence type="ECO:0008006" key="3">
    <source>
        <dbReference type="Google" id="ProtNLM"/>
    </source>
</evidence>
<protein>
    <recommendedName>
        <fullName evidence="3">Poly(Beta-D-mannuronate) lyase</fullName>
    </recommendedName>
</protein>
<dbReference type="InterPro" id="IPR039513">
    <property type="entry name" value="PL-6"/>
</dbReference>
<accession>A0A8J3GCH4</accession>
<dbReference type="InterPro" id="IPR011050">
    <property type="entry name" value="Pectin_lyase_fold/virulence"/>
</dbReference>
<dbReference type="Pfam" id="PF14592">
    <property type="entry name" value="Chondroitinas_B"/>
    <property type="match status" value="1"/>
</dbReference>
<evidence type="ECO:0000313" key="2">
    <source>
        <dbReference type="Proteomes" id="UP000598271"/>
    </source>
</evidence>
<dbReference type="InterPro" id="IPR006626">
    <property type="entry name" value="PbH1"/>
</dbReference>
<evidence type="ECO:0000313" key="1">
    <source>
        <dbReference type="EMBL" id="GHB84805.1"/>
    </source>
</evidence>
<name>A0A8J3GCH4_9BACT</name>
<dbReference type="SUPFAM" id="SSF51126">
    <property type="entry name" value="Pectin lyase-like"/>
    <property type="match status" value="2"/>
</dbReference>
<dbReference type="InterPro" id="IPR012334">
    <property type="entry name" value="Pectin_lyas_fold"/>
</dbReference>
<proteinExistence type="predicted"/>
<dbReference type="AlphaFoldDB" id="A0A8J3GCH4"/>
<gene>
    <name evidence="1" type="ORF">GCM10007390_45010</name>
</gene>
<dbReference type="Proteomes" id="UP000598271">
    <property type="component" value="Unassembled WGS sequence"/>
</dbReference>
<dbReference type="Gene3D" id="2.160.20.10">
    <property type="entry name" value="Single-stranded right-handed beta-helix, Pectin lyase-like"/>
    <property type="match status" value="2"/>
</dbReference>
<dbReference type="RefSeq" id="WP_189567724.1">
    <property type="nucleotide sequence ID" value="NZ_BMXF01000006.1"/>
</dbReference>